<dbReference type="SUPFAM" id="SSF52402">
    <property type="entry name" value="Adenine nucleotide alpha hydrolases-like"/>
    <property type="match status" value="1"/>
</dbReference>
<dbReference type="Pfam" id="PF00582">
    <property type="entry name" value="Usp"/>
    <property type="match status" value="1"/>
</dbReference>
<accession>A0A418X0V9</accession>
<dbReference type="InterPro" id="IPR006016">
    <property type="entry name" value="UspA"/>
</dbReference>
<keyword evidence="4" id="KW-1185">Reference proteome</keyword>
<organism evidence="3 4">
    <name type="scientific">Noviherbaspirillum cavernae</name>
    <dbReference type="NCBI Taxonomy" id="2320862"/>
    <lineage>
        <taxon>Bacteria</taxon>
        <taxon>Pseudomonadati</taxon>
        <taxon>Pseudomonadota</taxon>
        <taxon>Betaproteobacteria</taxon>
        <taxon>Burkholderiales</taxon>
        <taxon>Oxalobacteraceae</taxon>
        <taxon>Noviherbaspirillum</taxon>
    </lineage>
</organism>
<dbReference type="CDD" id="cd00293">
    <property type="entry name" value="USP-like"/>
    <property type="match status" value="1"/>
</dbReference>
<evidence type="ECO:0000313" key="4">
    <source>
        <dbReference type="Proteomes" id="UP000285190"/>
    </source>
</evidence>
<dbReference type="PANTHER" id="PTHR31964">
    <property type="entry name" value="ADENINE NUCLEOTIDE ALPHA HYDROLASES-LIKE SUPERFAMILY PROTEIN"/>
    <property type="match status" value="1"/>
</dbReference>
<comment type="similarity">
    <text evidence="1">Belongs to the universal stress protein A family.</text>
</comment>
<dbReference type="OrthoDB" id="8547832at2"/>
<name>A0A418X0V9_9BURK</name>
<feature type="domain" description="UspA" evidence="2">
    <location>
        <begin position="2"/>
        <end position="141"/>
    </location>
</feature>
<dbReference type="Gene3D" id="3.40.50.620">
    <property type="entry name" value="HUPs"/>
    <property type="match status" value="1"/>
</dbReference>
<reference evidence="3 4" key="1">
    <citation type="submission" date="2018-09" db="EMBL/GenBank/DDBJ databases">
        <authorList>
            <person name="Zhu H."/>
        </authorList>
    </citation>
    <scope>NUCLEOTIDE SEQUENCE [LARGE SCALE GENOMIC DNA]</scope>
    <source>
        <strain evidence="3 4">K2R10-39</strain>
    </source>
</reference>
<proteinExistence type="inferred from homology"/>
<dbReference type="AlphaFoldDB" id="A0A418X0V9"/>
<gene>
    <name evidence="3" type="ORF">D3870_09005</name>
</gene>
<dbReference type="InterPro" id="IPR006015">
    <property type="entry name" value="Universal_stress_UspA"/>
</dbReference>
<dbReference type="EMBL" id="QYUN01000002">
    <property type="protein sequence ID" value="RJG06124.1"/>
    <property type="molecule type" value="Genomic_DNA"/>
</dbReference>
<dbReference type="PRINTS" id="PR01438">
    <property type="entry name" value="UNVRSLSTRESS"/>
</dbReference>
<evidence type="ECO:0000256" key="1">
    <source>
        <dbReference type="ARBA" id="ARBA00008791"/>
    </source>
</evidence>
<evidence type="ECO:0000313" key="3">
    <source>
        <dbReference type="EMBL" id="RJG06124.1"/>
    </source>
</evidence>
<comment type="caution">
    <text evidence="3">The sequence shown here is derived from an EMBL/GenBank/DDBJ whole genome shotgun (WGS) entry which is preliminary data.</text>
</comment>
<evidence type="ECO:0000259" key="2">
    <source>
        <dbReference type="Pfam" id="PF00582"/>
    </source>
</evidence>
<dbReference type="InterPro" id="IPR014729">
    <property type="entry name" value="Rossmann-like_a/b/a_fold"/>
</dbReference>
<protein>
    <submittedName>
        <fullName evidence="3">Universal stress protein</fullName>
    </submittedName>
</protein>
<sequence>MKILVAVDGSAYTDKAVQYVISHLDWFRGEPELHLLHVRTPIPTGYARAAAGSAALETYYREESHAALAAAERQCEAGKIPFQAGYKVGEVAEEIHAYVKKHGIDLIVMGSHGRGAFRSLVMGSTATKVLATASVPVLIVR</sequence>
<dbReference type="Proteomes" id="UP000285190">
    <property type="component" value="Unassembled WGS sequence"/>
</dbReference>
<dbReference type="PANTHER" id="PTHR31964:SF113">
    <property type="entry name" value="USPA DOMAIN-CONTAINING PROTEIN"/>
    <property type="match status" value="1"/>
</dbReference>
<dbReference type="RefSeq" id="WP_119738416.1">
    <property type="nucleotide sequence ID" value="NZ_QYUN01000002.1"/>
</dbReference>